<name>A0A6J4UV65_9BACT</name>
<feature type="non-terminal residue" evidence="2">
    <location>
        <position position="1"/>
    </location>
</feature>
<dbReference type="EMBL" id="CADCWE010000232">
    <property type="protein sequence ID" value="CAA9558925.1"/>
    <property type="molecule type" value="Genomic_DNA"/>
</dbReference>
<feature type="non-terminal residue" evidence="2">
    <location>
        <position position="151"/>
    </location>
</feature>
<feature type="compositionally biased region" description="Basic and acidic residues" evidence="1">
    <location>
        <begin position="26"/>
        <end position="50"/>
    </location>
</feature>
<feature type="region of interest" description="Disordered" evidence="1">
    <location>
        <begin position="107"/>
        <end position="131"/>
    </location>
</feature>
<reference evidence="2" key="1">
    <citation type="submission" date="2020-02" db="EMBL/GenBank/DDBJ databases">
        <authorList>
            <person name="Meier V. D."/>
        </authorList>
    </citation>
    <scope>NUCLEOTIDE SEQUENCE</scope>
    <source>
        <strain evidence="2">AVDCRST_MAG73</strain>
    </source>
</reference>
<dbReference type="AlphaFoldDB" id="A0A6J4UV65"/>
<organism evidence="2">
    <name type="scientific">uncultured Thermomicrobiales bacterium</name>
    <dbReference type="NCBI Taxonomy" id="1645740"/>
    <lineage>
        <taxon>Bacteria</taxon>
        <taxon>Pseudomonadati</taxon>
        <taxon>Thermomicrobiota</taxon>
        <taxon>Thermomicrobia</taxon>
        <taxon>Thermomicrobiales</taxon>
        <taxon>environmental samples</taxon>
    </lineage>
</organism>
<feature type="region of interest" description="Disordered" evidence="1">
    <location>
        <begin position="1"/>
        <end position="82"/>
    </location>
</feature>
<protein>
    <submittedName>
        <fullName evidence="2">Uncharacterized protein</fullName>
    </submittedName>
</protein>
<proteinExistence type="predicted"/>
<accession>A0A6J4UV65</accession>
<evidence type="ECO:0000313" key="2">
    <source>
        <dbReference type="EMBL" id="CAA9558925.1"/>
    </source>
</evidence>
<gene>
    <name evidence="2" type="ORF">AVDCRST_MAG73-3513</name>
</gene>
<sequence length="151" mass="16548">GKFPQTADHRVDRRGAGVGRGGRVLRVADPRRGLRPQRGRDRPGRGGVHDRHLRRPRVDLGAVGRATAAARAGRAAPDRPAQRRDRALLAAFVRGRIGARLRTDRRLGSGVDRSPGRNRVAGSGGAADLLQGSVRRRRSLLRRARRRHPVV</sequence>
<evidence type="ECO:0000256" key="1">
    <source>
        <dbReference type="SAM" id="MobiDB-lite"/>
    </source>
</evidence>
<feature type="compositionally biased region" description="Low complexity" evidence="1">
    <location>
        <begin position="59"/>
        <end position="75"/>
    </location>
</feature>